<dbReference type="RefSeq" id="WP_078932598.1">
    <property type="nucleotide sequence ID" value="NZ_FUWG01000004.1"/>
</dbReference>
<dbReference type="UniPathway" id="UPA00051">
    <property type="reaction ID" value="UER00464"/>
</dbReference>
<dbReference type="InterPro" id="IPR000319">
    <property type="entry name" value="Asp-semialdehyde_DH_CS"/>
</dbReference>
<dbReference type="CDD" id="cd18130">
    <property type="entry name" value="ASADH_C_arch_fung_like"/>
    <property type="match status" value="1"/>
</dbReference>
<dbReference type="GO" id="GO:0019877">
    <property type="term" value="P:diaminopimelate biosynthetic process"/>
    <property type="evidence" value="ECO:0007669"/>
    <property type="project" value="UniProtKB-KW"/>
</dbReference>
<evidence type="ECO:0000256" key="13">
    <source>
        <dbReference type="PIRSR" id="PIRSR000148-1"/>
    </source>
</evidence>
<comment type="pathway">
    <text evidence="2">Amino-acid biosynthesis; L-methionine biosynthesis via de novo pathway; L-homoserine from L-aspartate: step 2/3.</text>
</comment>
<dbReference type="EC" id="1.2.1.11" evidence="5"/>
<dbReference type="SUPFAM" id="SSF51735">
    <property type="entry name" value="NAD(P)-binding Rossmann-fold domains"/>
    <property type="match status" value="1"/>
</dbReference>
<evidence type="ECO:0000256" key="5">
    <source>
        <dbReference type="ARBA" id="ARBA00013120"/>
    </source>
</evidence>
<comment type="function">
    <text evidence="1">Catalyzes the NADPH-dependent formation of L-aspartate-semialdehyde (L-ASA) by the reductive dephosphorylation of L-aspartyl-4-phosphate.</text>
</comment>
<feature type="domain" description="Semialdehyde dehydrogenase NAD-binding" evidence="15">
    <location>
        <begin position="6"/>
        <end position="138"/>
    </location>
</feature>
<reference evidence="16 17" key="1">
    <citation type="submission" date="2017-02" db="EMBL/GenBank/DDBJ databases">
        <authorList>
            <person name="Peterson S.W."/>
        </authorList>
    </citation>
    <scope>NUCLEOTIDE SEQUENCE [LARGE SCALE GENOMIC DNA]</scope>
    <source>
        <strain evidence="16 17">ATCC BAA-908</strain>
    </source>
</reference>
<comment type="pathway">
    <text evidence="3">Amino-acid biosynthesis; L-threonine biosynthesis; L-threonine from L-aspartate: step 2/5.</text>
</comment>
<evidence type="ECO:0000313" key="17">
    <source>
        <dbReference type="Proteomes" id="UP000190423"/>
    </source>
</evidence>
<evidence type="ECO:0000256" key="9">
    <source>
        <dbReference type="ARBA" id="ARBA00022915"/>
    </source>
</evidence>
<sequence>MSEKIKVGVLGATGMVGQRYIKLLENHPWFEVSYVAASPRSAGKKYKDAVANRWLIGAEIPEGVADLTVQDANDEKAALGKCRFVFSALEMGKDEIKALEAAYAAEGIPVVSNASANRWTEDVPMLIPEINYSHLDVIADQKKHHGWDKGFIAVKPNCSLQTYMMPIFALQKAGYPIKRMIVTTLQATSGAGYPGVPSFDMIDNIVPYIGGEEEKTEKECLKILGTVKDGKIENAPGPLVSSTCTRVPVIDGHTATVSLEFDLPDDKKPSLAEIERVWTSFTSVPQELKLPSAPEHPIVVRHEENRPQPRRDRDTEKGMACVIGRLRECPVFDVKFVALSHNTKRGAALGGILNAELLKAKGFFEN</sequence>
<keyword evidence="12" id="KW-0486">Methionine biosynthesis</keyword>
<dbReference type="CDD" id="cd02315">
    <property type="entry name" value="ScASADH_like_N"/>
    <property type="match status" value="1"/>
</dbReference>
<proteinExistence type="inferred from homology"/>
<dbReference type="InterPro" id="IPR000534">
    <property type="entry name" value="Semialdehyde_DH_NAD-bd"/>
</dbReference>
<dbReference type="EMBL" id="FUWG01000004">
    <property type="protein sequence ID" value="SJZ32010.1"/>
    <property type="molecule type" value="Genomic_DNA"/>
</dbReference>
<dbReference type="Pfam" id="PF01118">
    <property type="entry name" value="Semialdhyde_dh"/>
    <property type="match status" value="1"/>
</dbReference>
<evidence type="ECO:0000256" key="11">
    <source>
        <dbReference type="ARBA" id="ARBA00023154"/>
    </source>
</evidence>
<feature type="active site" description="Acyl-thioester intermediate" evidence="13">
    <location>
        <position position="158"/>
    </location>
</feature>
<gene>
    <name evidence="16" type="ORF">SAMN02745149_00676</name>
</gene>
<name>A0A1T4JP93_TREPO</name>
<evidence type="ECO:0000256" key="8">
    <source>
        <dbReference type="ARBA" id="ARBA00022857"/>
    </source>
</evidence>
<dbReference type="NCBIfam" id="NF006416">
    <property type="entry name" value="PRK08664.1"/>
    <property type="match status" value="1"/>
</dbReference>
<dbReference type="GO" id="GO:0009088">
    <property type="term" value="P:threonine biosynthetic process"/>
    <property type="evidence" value="ECO:0007669"/>
    <property type="project" value="UniProtKB-UniPathway"/>
</dbReference>
<dbReference type="PIRSF" id="PIRSF000148">
    <property type="entry name" value="ASA_dh"/>
    <property type="match status" value="1"/>
</dbReference>
<feature type="region of interest" description="Disordered" evidence="14">
    <location>
        <begin position="292"/>
        <end position="316"/>
    </location>
</feature>
<evidence type="ECO:0000256" key="12">
    <source>
        <dbReference type="ARBA" id="ARBA00023167"/>
    </source>
</evidence>
<dbReference type="SMART" id="SM00859">
    <property type="entry name" value="Semialdhyde_dh"/>
    <property type="match status" value="1"/>
</dbReference>
<dbReference type="UniPathway" id="UPA00034">
    <property type="reaction ID" value="UER00016"/>
</dbReference>
<dbReference type="PANTHER" id="PTHR46718">
    <property type="entry name" value="ASPARTATE-SEMIALDEHYDE DEHYDROGENASE"/>
    <property type="match status" value="1"/>
</dbReference>
<dbReference type="STRING" id="261392.SAMN02745149_00676"/>
<dbReference type="GO" id="GO:0009089">
    <property type="term" value="P:lysine biosynthetic process via diaminopimelate"/>
    <property type="evidence" value="ECO:0007669"/>
    <property type="project" value="UniProtKB-UniPathway"/>
</dbReference>
<comment type="similarity">
    <text evidence="4">Belongs to the aspartate-semialdehyde dehydrogenase family.</text>
</comment>
<dbReference type="InterPro" id="IPR051823">
    <property type="entry name" value="ASADH-related"/>
</dbReference>
<evidence type="ECO:0000256" key="4">
    <source>
        <dbReference type="ARBA" id="ARBA00010584"/>
    </source>
</evidence>
<evidence type="ECO:0000256" key="10">
    <source>
        <dbReference type="ARBA" id="ARBA00023002"/>
    </source>
</evidence>
<evidence type="ECO:0000256" key="3">
    <source>
        <dbReference type="ARBA" id="ARBA00005097"/>
    </source>
</evidence>
<feature type="active site" description="Proton acceptor" evidence="13">
    <location>
        <position position="253"/>
    </location>
</feature>
<evidence type="ECO:0000259" key="15">
    <source>
        <dbReference type="SMART" id="SM00859"/>
    </source>
</evidence>
<protein>
    <recommendedName>
        <fullName evidence="5">aspartate-semialdehyde dehydrogenase</fullName>
        <ecNumber evidence="5">1.2.1.11</ecNumber>
    </recommendedName>
</protein>
<dbReference type="InterPro" id="IPR012280">
    <property type="entry name" value="Semialdhyde_DH_dimer_dom"/>
</dbReference>
<dbReference type="Gene3D" id="3.30.360.10">
    <property type="entry name" value="Dihydrodipicolinate Reductase, domain 2"/>
    <property type="match status" value="1"/>
</dbReference>
<dbReference type="GO" id="GO:0004073">
    <property type="term" value="F:aspartate-semialdehyde dehydrogenase activity"/>
    <property type="evidence" value="ECO:0007669"/>
    <property type="project" value="UniProtKB-EC"/>
</dbReference>
<dbReference type="Pfam" id="PF02774">
    <property type="entry name" value="Semialdhyde_dhC"/>
    <property type="match status" value="1"/>
</dbReference>
<evidence type="ECO:0000256" key="7">
    <source>
        <dbReference type="ARBA" id="ARBA00022697"/>
    </source>
</evidence>
<evidence type="ECO:0000256" key="6">
    <source>
        <dbReference type="ARBA" id="ARBA00022605"/>
    </source>
</evidence>
<dbReference type="InterPro" id="IPR036291">
    <property type="entry name" value="NAD(P)-bd_dom_sf"/>
</dbReference>
<dbReference type="Proteomes" id="UP000190423">
    <property type="component" value="Unassembled WGS sequence"/>
</dbReference>
<dbReference type="AlphaFoldDB" id="A0A1T4JP93"/>
<evidence type="ECO:0000256" key="2">
    <source>
        <dbReference type="ARBA" id="ARBA00005021"/>
    </source>
</evidence>
<evidence type="ECO:0000313" key="16">
    <source>
        <dbReference type="EMBL" id="SJZ32010.1"/>
    </source>
</evidence>
<feature type="compositionally biased region" description="Basic and acidic residues" evidence="14">
    <location>
        <begin position="298"/>
        <end position="316"/>
    </location>
</feature>
<keyword evidence="9" id="KW-0220">Diaminopimelate biosynthesis</keyword>
<accession>A0A1T4JP93</accession>
<dbReference type="OrthoDB" id="9805684at2"/>
<organism evidence="16 17">
    <name type="scientific">Treponema porcinum</name>
    <dbReference type="NCBI Taxonomy" id="261392"/>
    <lineage>
        <taxon>Bacteria</taxon>
        <taxon>Pseudomonadati</taxon>
        <taxon>Spirochaetota</taxon>
        <taxon>Spirochaetia</taxon>
        <taxon>Spirochaetales</taxon>
        <taxon>Treponemataceae</taxon>
        <taxon>Treponema</taxon>
    </lineage>
</organism>
<dbReference type="GO" id="GO:0009086">
    <property type="term" value="P:methionine biosynthetic process"/>
    <property type="evidence" value="ECO:0007669"/>
    <property type="project" value="UniProtKB-KW"/>
</dbReference>
<dbReference type="PROSITE" id="PS01103">
    <property type="entry name" value="ASD"/>
    <property type="match status" value="1"/>
</dbReference>
<keyword evidence="11" id="KW-0457">Lysine biosynthesis</keyword>
<dbReference type="FunFam" id="3.30.360.10:FF:000016">
    <property type="entry name" value="Probable aspartate-semialdehyde dehydrogenase"/>
    <property type="match status" value="1"/>
</dbReference>
<evidence type="ECO:0000256" key="1">
    <source>
        <dbReference type="ARBA" id="ARBA00002492"/>
    </source>
</evidence>
<dbReference type="GO" id="GO:0046983">
    <property type="term" value="F:protein dimerization activity"/>
    <property type="evidence" value="ECO:0007669"/>
    <property type="project" value="InterPro"/>
</dbReference>
<dbReference type="UniPathway" id="UPA00050">
    <property type="reaction ID" value="UER00463"/>
</dbReference>
<keyword evidence="8" id="KW-0521">NADP</keyword>
<keyword evidence="17" id="KW-1185">Reference proteome</keyword>
<dbReference type="SUPFAM" id="SSF55347">
    <property type="entry name" value="Glyceraldehyde-3-phosphate dehydrogenase-like, C-terminal domain"/>
    <property type="match status" value="1"/>
</dbReference>
<keyword evidence="10" id="KW-0560">Oxidoreductase</keyword>
<dbReference type="GeneID" id="78315989"/>
<dbReference type="PANTHER" id="PTHR46718:SF1">
    <property type="entry name" value="ASPARTATE-SEMIALDEHYDE DEHYDROGENASE"/>
    <property type="match status" value="1"/>
</dbReference>
<dbReference type="GO" id="GO:0051287">
    <property type="term" value="F:NAD binding"/>
    <property type="evidence" value="ECO:0007669"/>
    <property type="project" value="InterPro"/>
</dbReference>
<dbReference type="GO" id="GO:0050661">
    <property type="term" value="F:NADP binding"/>
    <property type="evidence" value="ECO:0007669"/>
    <property type="project" value="InterPro"/>
</dbReference>
<dbReference type="NCBIfam" id="TIGR00978">
    <property type="entry name" value="asd_EA"/>
    <property type="match status" value="1"/>
</dbReference>
<evidence type="ECO:0000256" key="14">
    <source>
        <dbReference type="SAM" id="MobiDB-lite"/>
    </source>
</evidence>
<dbReference type="InterPro" id="IPR005676">
    <property type="entry name" value="Asp_semi-ald_DH_pep-lack"/>
</dbReference>
<keyword evidence="6" id="KW-0028">Amino-acid biosynthesis</keyword>
<dbReference type="Gene3D" id="3.40.50.720">
    <property type="entry name" value="NAD(P)-binding Rossmann-like Domain"/>
    <property type="match status" value="1"/>
</dbReference>
<keyword evidence="7" id="KW-0791">Threonine biosynthesis</keyword>